<dbReference type="Pfam" id="PF12796">
    <property type="entry name" value="Ank_2"/>
    <property type="match status" value="2"/>
</dbReference>
<feature type="non-terminal residue" evidence="4">
    <location>
        <position position="1"/>
    </location>
</feature>
<dbReference type="InterPro" id="IPR002110">
    <property type="entry name" value="Ankyrin_rpt"/>
</dbReference>
<keyword evidence="2 3" id="KW-0040">ANK repeat</keyword>
<sequence>TPLKLAAKHGHESVLVLLLSSPDININSSSRSAFHFAMEFGHSSIARKILSIQPEVSINFKGDWPCQTLLHIACLKDHEEIVKFLLQREDIDVNVTDIGGSTPLHLAACNGHTKIVRRL</sequence>
<feature type="non-terminal residue" evidence="4">
    <location>
        <position position="119"/>
    </location>
</feature>
<evidence type="ECO:0000256" key="1">
    <source>
        <dbReference type="ARBA" id="ARBA00022737"/>
    </source>
</evidence>
<dbReference type="InterPro" id="IPR036770">
    <property type="entry name" value="Ankyrin_rpt-contain_sf"/>
</dbReference>
<evidence type="ECO:0000256" key="2">
    <source>
        <dbReference type="ARBA" id="ARBA00023043"/>
    </source>
</evidence>
<dbReference type="AlphaFoldDB" id="A0A6A5X228"/>
<accession>A0A6A5X228</accession>
<evidence type="ECO:0000256" key="3">
    <source>
        <dbReference type="PROSITE-ProRule" id="PRU00023"/>
    </source>
</evidence>
<proteinExistence type="predicted"/>
<feature type="repeat" description="ANK" evidence="3">
    <location>
        <begin position="1"/>
        <end position="31"/>
    </location>
</feature>
<keyword evidence="1" id="KW-0677">Repeat</keyword>
<feature type="repeat" description="ANK" evidence="3">
    <location>
        <begin position="99"/>
        <end position="119"/>
    </location>
</feature>
<evidence type="ECO:0000313" key="5">
    <source>
        <dbReference type="Proteomes" id="UP000799779"/>
    </source>
</evidence>
<dbReference type="PROSITE" id="PS50088">
    <property type="entry name" value="ANK_REPEAT"/>
    <property type="match status" value="2"/>
</dbReference>
<dbReference type="Gene3D" id="1.25.40.20">
    <property type="entry name" value="Ankyrin repeat-containing domain"/>
    <property type="match status" value="2"/>
</dbReference>
<dbReference type="OrthoDB" id="341259at2759"/>
<evidence type="ECO:0000313" key="4">
    <source>
        <dbReference type="EMBL" id="KAF2004796.1"/>
    </source>
</evidence>
<dbReference type="EMBL" id="ML977566">
    <property type="protein sequence ID" value="KAF2004796.1"/>
    <property type="molecule type" value="Genomic_DNA"/>
</dbReference>
<organism evidence="4 5">
    <name type="scientific">Amniculicola lignicola CBS 123094</name>
    <dbReference type="NCBI Taxonomy" id="1392246"/>
    <lineage>
        <taxon>Eukaryota</taxon>
        <taxon>Fungi</taxon>
        <taxon>Dikarya</taxon>
        <taxon>Ascomycota</taxon>
        <taxon>Pezizomycotina</taxon>
        <taxon>Dothideomycetes</taxon>
        <taxon>Pleosporomycetidae</taxon>
        <taxon>Pleosporales</taxon>
        <taxon>Amniculicolaceae</taxon>
        <taxon>Amniculicola</taxon>
    </lineage>
</organism>
<dbReference type="PANTHER" id="PTHR24198:SF165">
    <property type="entry name" value="ANKYRIN REPEAT-CONTAINING PROTEIN-RELATED"/>
    <property type="match status" value="1"/>
</dbReference>
<dbReference type="PANTHER" id="PTHR24198">
    <property type="entry name" value="ANKYRIN REPEAT AND PROTEIN KINASE DOMAIN-CONTAINING PROTEIN"/>
    <property type="match status" value="1"/>
</dbReference>
<protein>
    <submittedName>
        <fullName evidence="4">Ankyrin</fullName>
    </submittedName>
</protein>
<keyword evidence="5" id="KW-1185">Reference proteome</keyword>
<gene>
    <name evidence="4" type="ORF">P154DRAFT_382768</name>
</gene>
<dbReference type="PROSITE" id="PS50297">
    <property type="entry name" value="ANK_REP_REGION"/>
    <property type="match status" value="1"/>
</dbReference>
<dbReference type="SMART" id="SM00248">
    <property type="entry name" value="ANK"/>
    <property type="match status" value="3"/>
</dbReference>
<dbReference type="SUPFAM" id="SSF48403">
    <property type="entry name" value="Ankyrin repeat"/>
    <property type="match status" value="1"/>
</dbReference>
<name>A0A6A5X228_9PLEO</name>
<reference evidence="4" key="1">
    <citation type="journal article" date="2020" name="Stud. Mycol.">
        <title>101 Dothideomycetes genomes: a test case for predicting lifestyles and emergence of pathogens.</title>
        <authorList>
            <person name="Haridas S."/>
            <person name="Albert R."/>
            <person name="Binder M."/>
            <person name="Bloem J."/>
            <person name="Labutti K."/>
            <person name="Salamov A."/>
            <person name="Andreopoulos B."/>
            <person name="Baker S."/>
            <person name="Barry K."/>
            <person name="Bills G."/>
            <person name="Bluhm B."/>
            <person name="Cannon C."/>
            <person name="Castanera R."/>
            <person name="Culley D."/>
            <person name="Daum C."/>
            <person name="Ezra D."/>
            <person name="Gonzalez J."/>
            <person name="Henrissat B."/>
            <person name="Kuo A."/>
            <person name="Liang C."/>
            <person name="Lipzen A."/>
            <person name="Lutzoni F."/>
            <person name="Magnuson J."/>
            <person name="Mondo S."/>
            <person name="Nolan M."/>
            <person name="Ohm R."/>
            <person name="Pangilinan J."/>
            <person name="Park H.-J."/>
            <person name="Ramirez L."/>
            <person name="Alfaro M."/>
            <person name="Sun H."/>
            <person name="Tritt A."/>
            <person name="Yoshinaga Y."/>
            <person name="Zwiers L.-H."/>
            <person name="Turgeon B."/>
            <person name="Goodwin S."/>
            <person name="Spatafora J."/>
            <person name="Crous P."/>
            <person name="Grigoriev I."/>
        </authorList>
    </citation>
    <scope>NUCLEOTIDE SEQUENCE</scope>
    <source>
        <strain evidence="4">CBS 123094</strain>
    </source>
</reference>
<dbReference type="Proteomes" id="UP000799779">
    <property type="component" value="Unassembled WGS sequence"/>
</dbReference>